<evidence type="ECO:0000256" key="7">
    <source>
        <dbReference type="ARBA" id="ARBA00022840"/>
    </source>
</evidence>
<dbReference type="CDD" id="cd00672">
    <property type="entry name" value="CysRS_core"/>
    <property type="match status" value="1"/>
</dbReference>
<feature type="coiled-coil region" evidence="11">
    <location>
        <begin position="717"/>
        <end position="753"/>
    </location>
</feature>
<sequence length="808" mass="89903">MASKGPTQPPWTKPTSSATLPSLNIYNSLTRRKDPFVPIDPSGKNVTFYACGPTPYDDSHLGHAKNYVSIDIVRRILKDYFGFNVKFVMNSTNIDDKIIIRARQQFFLARFKEQQGDPKGPVTDAVKETARLALKQFAQKNLELLPEDLLTDQYSSALDKAYGTDAEQVALATKIADGSAATVNPKLKGHIKTARAAVEVVHGPGNLNLSDFYDKVDDILLPYLDAKYKTELDSSDYTIFSKLTEKYENRFFEDMGRLNVLYPDVLIKVTEVVPEIVDFVQKIIDNGFAYATSDGVWFDTDAFEKAGHPYARLEPWNKTDQELLADGEGSLAQTDTKKSVSHFALWKASKPGEPAWDSPWGAGRPGWHIECSVMASKEFGAAMDLHAGGVDLRFPHHDNELAQSEAYYAAGASGGNVQWVNYFIHTGHLSIAGMKMSKSLKNFTTIREALERPEWTPRTMRICFLQGAWAEGAEISEELIKQTAAWEKTMNNFFLKSLDVARSALSTTSARPGDPDQKLLNALEKAKTDLDAALCDSFDTATVMSTLAGLVNEYNVVTGVQPQTVLTLARWVTRIVTILGLDAEGDLADENRVGWSGLEIPEAAKPYVHPASNLRDQVRSIAKSGSLDYTTIEKSADATSAPTSSNQSSQPYVQVLQDFQGQVKKLAHDQAPAKDLLALCDKLRDVSLWDLGIYLEDRDHLGEKSAMIRPLDRSLVIERAEREQIAAAKAKAKAEKEAKAAEAEKALREKAKISHVEMYKTDEYSEWDKDGLPTKDSKGEEVTKNKKKKLVKDWEKQKKLHEEYLKSQ</sequence>
<evidence type="ECO:0000256" key="11">
    <source>
        <dbReference type="SAM" id="Coils"/>
    </source>
</evidence>
<evidence type="ECO:0000256" key="6">
    <source>
        <dbReference type="ARBA" id="ARBA00022833"/>
    </source>
</evidence>
<evidence type="ECO:0000256" key="8">
    <source>
        <dbReference type="ARBA" id="ARBA00022917"/>
    </source>
</evidence>
<evidence type="ECO:0000256" key="10">
    <source>
        <dbReference type="ARBA" id="ARBA00031499"/>
    </source>
</evidence>
<keyword evidence="4" id="KW-0479">Metal-binding</keyword>
<dbReference type="EC" id="6.1.1.16" evidence="2"/>
<dbReference type="InterPro" id="IPR024909">
    <property type="entry name" value="Cys-tRNA/MSH_ligase"/>
</dbReference>
<dbReference type="PRINTS" id="PR00983">
    <property type="entry name" value="TRNASYNTHCYS"/>
</dbReference>
<organism evidence="14 15">
    <name type="scientific">Lophiotrema nucula</name>
    <dbReference type="NCBI Taxonomy" id="690887"/>
    <lineage>
        <taxon>Eukaryota</taxon>
        <taxon>Fungi</taxon>
        <taxon>Dikarya</taxon>
        <taxon>Ascomycota</taxon>
        <taxon>Pezizomycotina</taxon>
        <taxon>Dothideomycetes</taxon>
        <taxon>Pleosporomycetidae</taxon>
        <taxon>Pleosporales</taxon>
        <taxon>Lophiotremataceae</taxon>
        <taxon>Lophiotrema</taxon>
    </lineage>
</organism>
<protein>
    <recommendedName>
        <fullName evidence="2">cysteine--tRNA ligase</fullName>
        <ecNumber evidence="2">6.1.1.16</ecNumber>
    </recommendedName>
    <alternativeName>
        <fullName evidence="10">Cysteinyl-tRNA synthetase</fullName>
    </alternativeName>
</protein>
<dbReference type="Gene3D" id="3.40.50.620">
    <property type="entry name" value="HUPs"/>
    <property type="match status" value="2"/>
</dbReference>
<dbReference type="OrthoDB" id="438179at2759"/>
<evidence type="ECO:0000256" key="9">
    <source>
        <dbReference type="ARBA" id="ARBA00023146"/>
    </source>
</evidence>
<evidence type="ECO:0000256" key="5">
    <source>
        <dbReference type="ARBA" id="ARBA00022741"/>
    </source>
</evidence>
<dbReference type="Proteomes" id="UP000799770">
    <property type="component" value="Unassembled WGS sequence"/>
</dbReference>
<comment type="cofactor">
    <cofactor evidence="1">
        <name>Zn(2+)</name>
        <dbReference type="ChEBI" id="CHEBI:29105"/>
    </cofactor>
</comment>
<keyword evidence="7" id="KW-0067">ATP-binding</keyword>
<evidence type="ECO:0000256" key="2">
    <source>
        <dbReference type="ARBA" id="ARBA00012832"/>
    </source>
</evidence>
<dbReference type="AlphaFoldDB" id="A0A6A5ZA34"/>
<evidence type="ECO:0000259" key="13">
    <source>
        <dbReference type="Pfam" id="PF01406"/>
    </source>
</evidence>
<keyword evidence="6" id="KW-0862">Zinc</keyword>
<evidence type="ECO:0000256" key="4">
    <source>
        <dbReference type="ARBA" id="ARBA00022723"/>
    </source>
</evidence>
<keyword evidence="8" id="KW-0648">Protein biosynthesis</keyword>
<dbReference type="InterPro" id="IPR032678">
    <property type="entry name" value="tRNA-synt_1_cat_dom"/>
</dbReference>
<evidence type="ECO:0000256" key="12">
    <source>
        <dbReference type="SAM" id="MobiDB-lite"/>
    </source>
</evidence>
<feature type="domain" description="tRNA synthetases class I catalytic" evidence="13">
    <location>
        <begin position="43"/>
        <end position="483"/>
    </location>
</feature>
<dbReference type="GO" id="GO:0046872">
    <property type="term" value="F:metal ion binding"/>
    <property type="evidence" value="ECO:0007669"/>
    <property type="project" value="UniProtKB-KW"/>
</dbReference>
<dbReference type="GO" id="GO:0006423">
    <property type="term" value="P:cysteinyl-tRNA aminoacylation"/>
    <property type="evidence" value="ECO:0007669"/>
    <property type="project" value="InterPro"/>
</dbReference>
<dbReference type="GO" id="GO:0005524">
    <property type="term" value="F:ATP binding"/>
    <property type="evidence" value="ECO:0007669"/>
    <property type="project" value="UniProtKB-KW"/>
</dbReference>
<reference evidence="14" key="1">
    <citation type="journal article" date="2020" name="Stud. Mycol.">
        <title>101 Dothideomycetes genomes: a test case for predicting lifestyles and emergence of pathogens.</title>
        <authorList>
            <person name="Haridas S."/>
            <person name="Albert R."/>
            <person name="Binder M."/>
            <person name="Bloem J."/>
            <person name="Labutti K."/>
            <person name="Salamov A."/>
            <person name="Andreopoulos B."/>
            <person name="Baker S."/>
            <person name="Barry K."/>
            <person name="Bills G."/>
            <person name="Bluhm B."/>
            <person name="Cannon C."/>
            <person name="Castanera R."/>
            <person name="Culley D."/>
            <person name="Daum C."/>
            <person name="Ezra D."/>
            <person name="Gonzalez J."/>
            <person name="Henrissat B."/>
            <person name="Kuo A."/>
            <person name="Liang C."/>
            <person name="Lipzen A."/>
            <person name="Lutzoni F."/>
            <person name="Magnuson J."/>
            <person name="Mondo S."/>
            <person name="Nolan M."/>
            <person name="Ohm R."/>
            <person name="Pangilinan J."/>
            <person name="Park H.-J."/>
            <person name="Ramirez L."/>
            <person name="Alfaro M."/>
            <person name="Sun H."/>
            <person name="Tritt A."/>
            <person name="Yoshinaga Y."/>
            <person name="Zwiers L.-H."/>
            <person name="Turgeon B."/>
            <person name="Goodwin S."/>
            <person name="Spatafora J."/>
            <person name="Crous P."/>
            <person name="Grigoriev I."/>
        </authorList>
    </citation>
    <scope>NUCLEOTIDE SEQUENCE</scope>
    <source>
        <strain evidence="14">CBS 627.86</strain>
    </source>
</reference>
<keyword evidence="9 14" id="KW-0030">Aminoacyl-tRNA synthetase</keyword>
<evidence type="ECO:0000256" key="3">
    <source>
        <dbReference type="ARBA" id="ARBA00022598"/>
    </source>
</evidence>
<feature type="region of interest" description="Disordered" evidence="12">
    <location>
        <begin position="766"/>
        <end position="790"/>
    </location>
</feature>
<dbReference type="Pfam" id="PF01406">
    <property type="entry name" value="tRNA-synt_1e"/>
    <property type="match status" value="1"/>
</dbReference>
<dbReference type="NCBIfam" id="TIGR00435">
    <property type="entry name" value="cysS"/>
    <property type="match status" value="1"/>
</dbReference>
<proteinExistence type="inferred from homology"/>
<dbReference type="HAMAP" id="MF_00041">
    <property type="entry name" value="Cys_tRNA_synth"/>
    <property type="match status" value="1"/>
</dbReference>
<dbReference type="InterPro" id="IPR015803">
    <property type="entry name" value="Cys-tRNA-ligase"/>
</dbReference>
<dbReference type="SUPFAM" id="SSF47323">
    <property type="entry name" value="Anticodon-binding domain of a subclass of class I aminoacyl-tRNA synthetases"/>
    <property type="match status" value="1"/>
</dbReference>
<dbReference type="GO" id="GO:0005737">
    <property type="term" value="C:cytoplasm"/>
    <property type="evidence" value="ECO:0007669"/>
    <property type="project" value="TreeGrafter"/>
</dbReference>
<dbReference type="InterPro" id="IPR014729">
    <property type="entry name" value="Rossmann-like_a/b/a_fold"/>
</dbReference>
<dbReference type="GO" id="GO:0004817">
    <property type="term" value="F:cysteine-tRNA ligase activity"/>
    <property type="evidence" value="ECO:0007669"/>
    <property type="project" value="UniProtKB-EC"/>
</dbReference>
<dbReference type="EMBL" id="ML977323">
    <property type="protein sequence ID" value="KAF2115248.1"/>
    <property type="molecule type" value="Genomic_DNA"/>
</dbReference>
<keyword evidence="3" id="KW-0436">Ligase</keyword>
<evidence type="ECO:0000256" key="1">
    <source>
        <dbReference type="ARBA" id="ARBA00001947"/>
    </source>
</evidence>
<gene>
    <name evidence="14" type="ORF">BDV96DRAFT_492966</name>
</gene>
<dbReference type="PANTHER" id="PTHR10890:SF3">
    <property type="entry name" value="CYSTEINE--TRNA LIGASE, CYTOPLASMIC"/>
    <property type="match status" value="1"/>
</dbReference>
<keyword evidence="11" id="KW-0175">Coiled coil</keyword>
<dbReference type="PANTHER" id="PTHR10890">
    <property type="entry name" value="CYSTEINYL-TRNA SYNTHETASE"/>
    <property type="match status" value="1"/>
</dbReference>
<dbReference type="SUPFAM" id="SSF52374">
    <property type="entry name" value="Nucleotidylyl transferase"/>
    <property type="match status" value="1"/>
</dbReference>
<keyword evidence="5" id="KW-0547">Nucleotide-binding</keyword>
<dbReference type="InterPro" id="IPR009080">
    <property type="entry name" value="tRNAsynth_Ia_anticodon-bd"/>
</dbReference>
<evidence type="ECO:0000313" key="15">
    <source>
        <dbReference type="Proteomes" id="UP000799770"/>
    </source>
</evidence>
<name>A0A6A5ZA34_9PLEO</name>
<feature type="compositionally biased region" description="Basic and acidic residues" evidence="12">
    <location>
        <begin position="766"/>
        <end position="784"/>
    </location>
</feature>
<accession>A0A6A5ZA34</accession>
<keyword evidence="15" id="KW-1185">Reference proteome</keyword>
<evidence type="ECO:0000313" key="14">
    <source>
        <dbReference type="EMBL" id="KAF2115248.1"/>
    </source>
</evidence>